<evidence type="ECO:0000259" key="1">
    <source>
        <dbReference type="PROSITE" id="PS51977"/>
    </source>
</evidence>
<dbReference type="InterPro" id="IPR008893">
    <property type="entry name" value="WGR_domain"/>
</dbReference>
<dbReference type="AlphaFoldDB" id="A0A443ILI4"/>
<dbReference type="SUPFAM" id="SSF142921">
    <property type="entry name" value="WGR domain-like"/>
    <property type="match status" value="1"/>
</dbReference>
<dbReference type="EMBL" id="SAUW01000029">
    <property type="protein sequence ID" value="RWR06297.1"/>
    <property type="molecule type" value="Genomic_DNA"/>
</dbReference>
<reference evidence="5 6" key="1">
    <citation type="submission" date="2019-01" db="EMBL/GenBank/DDBJ databases">
        <title>Sinorhodobacter populi sp. nov. isolated from the symptomatic bark tissue of Populus euramericana canker.</title>
        <authorList>
            <person name="Xu G."/>
        </authorList>
    </citation>
    <scope>NUCLEOTIDE SEQUENCE [LARGE SCALE GENOMIC DNA]</scope>
    <source>
        <strain evidence="4 5">07D10-4-3</strain>
        <strain evidence="2 7">2D-5</strain>
        <strain evidence="3 6">D19-10-3-21</strain>
    </source>
</reference>
<protein>
    <submittedName>
        <fullName evidence="2">WGR domain-containing protein</fullName>
    </submittedName>
</protein>
<gene>
    <name evidence="4" type="ORF">D2T29_17995</name>
    <name evidence="3" type="ORF">D2T31_16650</name>
    <name evidence="2" type="ORF">D2T33_18775</name>
</gene>
<accession>A0A443K4Z2</accession>
<accession>A0A443ILI4</accession>
<dbReference type="InterPro" id="IPR036930">
    <property type="entry name" value="WGR_dom_sf"/>
</dbReference>
<dbReference type="EMBL" id="SAUX01000021">
    <property type="protein sequence ID" value="RWR27481.1"/>
    <property type="molecule type" value="Genomic_DNA"/>
</dbReference>
<dbReference type="Proteomes" id="UP000284451">
    <property type="component" value="Unassembled WGS sequence"/>
</dbReference>
<dbReference type="InterPro" id="IPR049809">
    <property type="entry name" value="YehF/YfeS-like_WGR"/>
</dbReference>
<dbReference type="EMBL" id="SAUY01000029">
    <property type="protein sequence ID" value="RWR27773.1"/>
    <property type="molecule type" value="Genomic_DNA"/>
</dbReference>
<dbReference type="OrthoDB" id="5801306at2"/>
<dbReference type="CDD" id="cd07996">
    <property type="entry name" value="WGR_MMR_like"/>
    <property type="match status" value="1"/>
</dbReference>
<proteinExistence type="predicted"/>
<evidence type="ECO:0000313" key="3">
    <source>
        <dbReference type="EMBL" id="RWR27481.1"/>
    </source>
</evidence>
<dbReference type="Proteomes" id="UP000285295">
    <property type="component" value="Unassembled WGS sequence"/>
</dbReference>
<dbReference type="Pfam" id="PF05406">
    <property type="entry name" value="WGR"/>
    <property type="match status" value="1"/>
</dbReference>
<reference evidence="5 6" key="2">
    <citation type="submission" date="2019-01" db="EMBL/GenBank/DDBJ databases">
        <authorList>
            <person name="Li Y."/>
        </authorList>
    </citation>
    <scope>NUCLEOTIDE SEQUENCE [LARGE SCALE GENOMIC DNA]</scope>
    <source>
        <strain evidence="4 5">07D10-4-3</strain>
        <strain evidence="2 7">2D-5</strain>
        <strain evidence="3 6">D19-10-3-21</strain>
    </source>
</reference>
<dbReference type="RefSeq" id="WP_128233544.1">
    <property type="nucleotide sequence ID" value="NZ_SAUW01000029.1"/>
</dbReference>
<evidence type="ECO:0000313" key="6">
    <source>
        <dbReference type="Proteomes" id="UP000285295"/>
    </source>
</evidence>
<feature type="domain" description="WGR" evidence="1">
    <location>
        <begin position="1"/>
        <end position="82"/>
    </location>
</feature>
<evidence type="ECO:0000313" key="4">
    <source>
        <dbReference type="EMBL" id="RWR27773.1"/>
    </source>
</evidence>
<organism evidence="2 7">
    <name type="scientific">Paenirhodobacter populi</name>
    <dbReference type="NCBI Taxonomy" id="2306993"/>
    <lineage>
        <taxon>Bacteria</taxon>
        <taxon>Pseudomonadati</taxon>
        <taxon>Pseudomonadota</taxon>
        <taxon>Alphaproteobacteria</taxon>
        <taxon>Rhodobacterales</taxon>
        <taxon>Rhodobacter group</taxon>
        <taxon>Paenirhodobacter</taxon>
    </lineage>
</organism>
<evidence type="ECO:0000313" key="7">
    <source>
        <dbReference type="Proteomes" id="UP000285710"/>
    </source>
</evidence>
<evidence type="ECO:0000313" key="5">
    <source>
        <dbReference type="Proteomes" id="UP000284451"/>
    </source>
</evidence>
<keyword evidence="7" id="KW-1185">Reference proteome</keyword>
<dbReference type="Proteomes" id="UP000285710">
    <property type="component" value="Unassembled WGS sequence"/>
</dbReference>
<sequence>MLSLILHRAPTQGFYRVDLTDNLFGEYSVAREWGRQGRSLGLRIRLYGNLREAAQAADHWRRGAQRRGYSLTEEYVAGPRPS</sequence>
<name>A0A443ILI4_9RHOB</name>
<evidence type="ECO:0000313" key="2">
    <source>
        <dbReference type="EMBL" id="RWR06297.1"/>
    </source>
</evidence>
<dbReference type="PROSITE" id="PS51977">
    <property type="entry name" value="WGR"/>
    <property type="match status" value="1"/>
</dbReference>
<comment type="caution">
    <text evidence="2">The sequence shown here is derived from an EMBL/GenBank/DDBJ whole genome shotgun (WGS) entry which is preliminary data.</text>
</comment>
<accession>A0A443K3Z2</accession>